<dbReference type="Gene3D" id="2.130.10.10">
    <property type="entry name" value="YVTN repeat-like/Quinoprotein amine dehydrogenase"/>
    <property type="match status" value="1"/>
</dbReference>
<evidence type="ECO:0000313" key="1">
    <source>
        <dbReference type="EMBL" id="TFC03840.1"/>
    </source>
</evidence>
<name>A0A4R8WA99_9MICO</name>
<evidence type="ECO:0000313" key="2">
    <source>
        <dbReference type="Proteomes" id="UP000297907"/>
    </source>
</evidence>
<keyword evidence="2" id="KW-1185">Reference proteome</keyword>
<dbReference type="InterPro" id="IPR015943">
    <property type="entry name" value="WD40/YVTN_repeat-like_dom_sf"/>
</dbReference>
<dbReference type="EMBL" id="SOFL01000020">
    <property type="protein sequence ID" value="TFC03840.1"/>
    <property type="molecule type" value="Genomic_DNA"/>
</dbReference>
<evidence type="ECO:0008006" key="3">
    <source>
        <dbReference type="Google" id="ProtNLM"/>
    </source>
</evidence>
<accession>A0A4R8WA99</accession>
<dbReference type="OrthoDB" id="9764804at2"/>
<dbReference type="AlphaFoldDB" id="A0A4R8WA99"/>
<protein>
    <recommendedName>
        <fullName evidence="3">Exo-alpha-sialidase</fullName>
    </recommendedName>
</protein>
<dbReference type="SUPFAM" id="SSF110296">
    <property type="entry name" value="Oligoxyloglucan reducing end-specific cellobiohydrolase"/>
    <property type="match status" value="1"/>
</dbReference>
<organism evidence="1 2">
    <name type="scientific">Cryobacterium adonitolivorans</name>
    <dbReference type="NCBI Taxonomy" id="1259189"/>
    <lineage>
        <taxon>Bacteria</taxon>
        <taxon>Bacillati</taxon>
        <taxon>Actinomycetota</taxon>
        <taxon>Actinomycetes</taxon>
        <taxon>Micrococcales</taxon>
        <taxon>Microbacteriaceae</taxon>
        <taxon>Cryobacterium</taxon>
    </lineage>
</organism>
<sequence>MATHHGVWLIPTGGLPDTYLTGAAQPADTELTQIGGRAPDAMGFTVSPSGLLYMSGHPDPAEQSASKAPNLGLVSSSDQAQTWDAVSLGGQTDFHDLDTVTLPTGELRIYGYDAQQGALSISDDSGFTWAKGATAPIRDLTADPSDPDRVIATTADGLIESADGGRTFGAVSDAPVLLLVDIFDESAGGELVGVDPAGALWRQDETGLWTQTGEAQGAPEALSAVGGSSPWILVADQRGISASPDFGATWTSVLGDAANP</sequence>
<comment type="caution">
    <text evidence="1">The sequence shown here is derived from an EMBL/GenBank/DDBJ whole genome shotgun (WGS) entry which is preliminary data.</text>
</comment>
<dbReference type="CDD" id="cd15482">
    <property type="entry name" value="Sialidase_non-viral"/>
    <property type="match status" value="1"/>
</dbReference>
<reference evidence="1 2" key="1">
    <citation type="submission" date="2019-03" db="EMBL/GenBank/DDBJ databases">
        <title>Genomics of glacier-inhabiting Cryobacterium strains.</title>
        <authorList>
            <person name="Liu Q."/>
            <person name="Xin Y.-H."/>
        </authorList>
    </citation>
    <scope>NUCLEOTIDE SEQUENCE [LARGE SCALE GENOMIC DNA]</scope>
    <source>
        <strain evidence="1 2">RHLS22-1</strain>
    </source>
</reference>
<gene>
    <name evidence="1" type="ORF">E3O42_06025</name>
</gene>
<proteinExistence type="predicted"/>
<dbReference type="Proteomes" id="UP000297907">
    <property type="component" value="Unassembled WGS sequence"/>
</dbReference>